<accession>A0A0G0MK32</accession>
<dbReference type="Pfam" id="PF01408">
    <property type="entry name" value="GFO_IDH_MocA"/>
    <property type="match status" value="1"/>
</dbReference>
<dbReference type="InterPro" id="IPR000683">
    <property type="entry name" value="Gfo/Idh/MocA-like_OxRdtase_N"/>
</dbReference>
<sequence>MNALVKDTENIKLGMIGMTEGNGHPYSWSAIFNGYDSEKMAKCPFAGIPAYLNKEPKDTLRIKGSNVTHIFCDKKSDAEHVAKCSLIPDVVDKPEDFIGNIDGVIIGIDIGSEHVKRAKSFVEAGIPVFIDKPLCDNKRDLETFRKWILEEKRPIMSSSAMRYAKEIKPYHMRTEEFGQLRFISMPMAKKWETYGIHALEAIYPILGPGFETIQNIGSYERNIVHITHRKGIDVVIACIKDMQYGAALNLCGTDGNVSIKTFDTFYSFKAQLQAFIDFLRTGEYPFAFSETDELMRLVIGGIESREKNGRIVRI</sequence>
<gene>
    <name evidence="2" type="ORF">UT30_C0008G0016</name>
</gene>
<evidence type="ECO:0000313" key="2">
    <source>
        <dbReference type="EMBL" id="KKR04394.1"/>
    </source>
</evidence>
<dbReference type="Proteomes" id="UP000033935">
    <property type="component" value="Unassembled WGS sequence"/>
</dbReference>
<dbReference type="Gene3D" id="3.40.50.720">
    <property type="entry name" value="NAD(P)-binding Rossmann-like Domain"/>
    <property type="match status" value="1"/>
</dbReference>
<name>A0A0G0MK32_9BACT</name>
<dbReference type="GO" id="GO:0000166">
    <property type="term" value="F:nucleotide binding"/>
    <property type="evidence" value="ECO:0007669"/>
    <property type="project" value="InterPro"/>
</dbReference>
<dbReference type="EMBL" id="LBWG01000008">
    <property type="protein sequence ID" value="KKR04394.1"/>
    <property type="molecule type" value="Genomic_DNA"/>
</dbReference>
<protein>
    <submittedName>
        <fullName evidence="2">Putative oxidoreductase</fullName>
    </submittedName>
</protein>
<comment type="caution">
    <text evidence="2">The sequence shown here is derived from an EMBL/GenBank/DDBJ whole genome shotgun (WGS) entry which is preliminary data.</text>
</comment>
<dbReference type="InterPro" id="IPR036291">
    <property type="entry name" value="NAD(P)-bd_dom_sf"/>
</dbReference>
<evidence type="ECO:0000313" key="3">
    <source>
        <dbReference type="Proteomes" id="UP000033935"/>
    </source>
</evidence>
<dbReference type="AlphaFoldDB" id="A0A0G0MK32"/>
<evidence type="ECO:0000259" key="1">
    <source>
        <dbReference type="Pfam" id="PF01408"/>
    </source>
</evidence>
<organism evidence="2 3">
    <name type="scientific">Candidatus Uhrbacteria bacterium GW2011_GWF2_39_13</name>
    <dbReference type="NCBI Taxonomy" id="1618995"/>
    <lineage>
        <taxon>Bacteria</taxon>
        <taxon>Candidatus Uhriibacteriota</taxon>
    </lineage>
</organism>
<dbReference type="SUPFAM" id="SSF51735">
    <property type="entry name" value="NAD(P)-binding Rossmann-fold domains"/>
    <property type="match status" value="1"/>
</dbReference>
<reference evidence="2 3" key="1">
    <citation type="journal article" date="2015" name="Nature">
        <title>rRNA introns, odd ribosomes, and small enigmatic genomes across a large radiation of phyla.</title>
        <authorList>
            <person name="Brown C.T."/>
            <person name="Hug L.A."/>
            <person name="Thomas B.C."/>
            <person name="Sharon I."/>
            <person name="Castelle C.J."/>
            <person name="Singh A."/>
            <person name="Wilkins M.J."/>
            <person name="Williams K.H."/>
            <person name="Banfield J.F."/>
        </authorList>
    </citation>
    <scope>NUCLEOTIDE SEQUENCE [LARGE SCALE GENOMIC DNA]</scope>
</reference>
<feature type="domain" description="Gfo/Idh/MocA-like oxidoreductase N-terminal" evidence="1">
    <location>
        <begin position="63"/>
        <end position="143"/>
    </location>
</feature>
<proteinExistence type="predicted"/>